<evidence type="ECO:0000256" key="2">
    <source>
        <dbReference type="ARBA" id="ARBA00022630"/>
    </source>
</evidence>
<evidence type="ECO:0000259" key="6">
    <source>
        <dbReference type="Pfam" id="PF00881"/>
    </source>
</evidence>
<keyword evidence="3 5" id="KW-0288">FMN</keyword>
<dbReference type="InterPro" id="IPR016446">
    <property type="entry name" value="Flavin_OxRdtase_Frp"/>
</dbReference>
<dbReference type="RefSeq" id="WP_194423278.1">
    <property type="nucleotide sequence ID" value="NZ_BAAAPT010000001.1"/>
</dbReference>
<evidence type="ECO:0000256" key="3">
    <source>
        <dbReference type="ARBA" id="ARBA00022643"/>
    </source>
</evidence>
<dbReference type="PANTHER" id="PTHR43425:SF2">
    <property type="entry name" value="OXYGEN-INSENSITIVE NADPH NITROREDUCTASE"/>
    <property type="match status" value="1"/>
</dbReference>
<keyword evidence="2 5" id="KW-0285">Flavoprotein</keyword>
<dbReference type="InterPro" id="IPR029479">
    <property type="entry name" value="Nitroreductase"/>
</dbReference>
<dbReference type="PIRSF" id="PIRSF005426">
    <property type="entry name" value="Frp"/>
    <property type="match status" value="1"/>
</dbReference>
<evidence type="ECO:0000256" key="4">
    <source>
        <dbReference type="ARBA" id="ARBA00023002"/>
    </source>
</evidence>
<dbReference type="SUPFAM" id="SSF55469">
    <property type="entry name" value="FMN-dependent nitroreductase-like"/>
    <property type="match status" value="1"/>
</dbReference>
<feature type="domain" description="Nitroreductase" evidence="6">
    <location>
        <begin position="46"/>
        <end position="199"/>
    </location>
</feature>
<evidence type="ECO:0000256" key="5">
    <source>
        <dbReference type="PIRNR" id="PIRNR005426"/>
    </source>
</evidence>
<evidence type="ECO:0000313" key="7">
    <source>
        <dbReference type="EMBL" id="MDZ8160575.1"/>
    </source>
</evidence>
<protein>
    <submittedName>
        <fullName evidence="7">Nitroreductase family protein</fullName>
    </submittedName>
</protein>
<dbReference type="InterPro" id="IPR000415">
    <property type="entry name" value="Nitroreductase-like"/>
</dbReference>
<dbReference type="Proteomes" id="UP001291912">
    <property type="component" value="Unassembled WGS sequence"/>
</dbReference>
<dbReference type="Gene3D" id="3.40.109.10">
    <property type="entry name" value="NADH Oxidase"/>
    <property type="match status" value="1"/>
</dbReference>
<comment type="caution">
    <text evidence="7">The sequence shown here is derived from an EMBL/GenBank/DDBJ whole genome shotgun (WGS) entry which is preliminary data.</text>
</comment>
<dbReference type="PANTHER" id="PTHR43425">
    <property type="entry name" value="OXYGEN-INSENSITIVE NADPH NITROREDUCTASE"/>
    <property type="match status" value="1"/>
</dbReference>
<reference evidence="7 8" key="1">
    <citation type="submission" date="2023-10" db="EMBL/GenBank/DDBJ databases">
        <title>Microbacterium xanthum sp. nov., isolated from seaweed.</title>
        <authorList>
            <person name="Lee S.D."/>
        </authorList>
    </citation>
    <scope>NUCLEOTIDE SEQUENCE [LARGE SCALE GENOMIC DNA]</scope>
    <source>
        <strain evidence="7 8">KCTC 19124</strain>
    </source>
</reference>
<evidence type="ECO:0000256" key="1">
    <source>
        <dbReference type="ARBA" id="ARBA00008366"/>
    </source>
</evidence>
<organism evidence="7 8">
    <name type="scientific">Microbacterium aquimaris</name>
    <dbReference type="NCBI Taxonomy" id="459816"/>
    <lineage>
        <taxon>Bacteria</taxon>
        <taxon>Bacillati</taxon>
        <taxon>Actinomycetota</taxon>
        <taxon>Actinomycetes</taxon>
        <taxon>Micrococcales</taxon>
        <taxon>Microbacteriaceae</taxon>
        <taxon>Microbacterium</taxon>
    </lineage>
</organism>
<name>A0ABU5N3D9_9MICO</name>
<keyword evidence="4 5" id="KW-0560">Oxidoreductase</keyword>
<keyword evidence="5" id="KW-0521">NADP</keyword>
<gene>
    <name evidence="7" type="ORF">R2Q92_01920</name>
</gene>
<evidence type="ECO:0000313" key="8">
    <source>
        <dbReference type="Proteomes" id="UP001291912"/>
    </source>
</evidence>
<comment type="similarity">
    <text evidence="1 5">Belongs to the flavin oxidoreductase frp family.</text>
</comment>
<proteinExistence type="inferred from homology"/>
<dbReference type="EMBL" id="JAWJYN010000001">
    <property type="protein sequence ID" value="MDZ8160575.1"/>
    <property type="molecule type" value="Genomic_DNA"/>
</dbReference>
<keyword evidence="8" id="KW-1185">Reference proteome</keyword>
<sequence length="283" mass="30282">MTESATTTPKAPDADAIDENLGARYGDAAPDTLESVNDVIALQLRHRSVRRFTPEDVSDDAITAIIAAAQSASTSSNLQSWSVIEIRDPERKAAAAELSGDQEFIRRAPVFLVFVADWARNRLIAEQRDAGTAGIDYLESTLVSFVDAGIAAQNAAIAAESLGLGITYVGSVRNNPLALSDLLDLPAGAFPVAGMAIGHPDPDDRAGIKPRLPQAIVRHRETYTTPSDSAIDAYDDALSAYYASQGTARAWTPTVLARVRDEASLRGRHVMREALEQRGLPSN</sequence>
<dbReference type="Pfam" id="PF00881">
    <property type="entry name" value="Nitroreductase"/>
    <property type="match status" value="1"/>
</dbReference>
<accession>A0ABU5N3D9</accession>